<dbReference type="AlphaFoldDB" id="A0ABD1QLJ2"/>
<feature type="compositionally biased region" description="Basic and acidic residues" evidence="5">
    <location>
        <begin position="125"/>
        <end position="146"/>
    </location>
</feature>
<evidence type="ECO:0000313" key="7">
    <source>
        <dbReference type="EMBL" id="KAL2476774.1"/>
    </source>
</evidence>
<dbReference type="PANTHER" id="PTHR31717">
    <property type="entry name" value="ZINC FINGER PROTEIN CONSTANS-LIKE 10"/>
    <property type="match status" value="1"/>
</dbReference>
<dbReference type="InterPro" id="IPR049808">
    <property type="entry name" value="CONSTANS-like_Bbox1"/>
</dbReference>
<feature type="compositionally biased region" description="Acidic residues" evidence="5">
    <location>
        <begin position="79"/>
        <end position="101"/>
    </location>
</feature>
<accession>A0ABD1QLJ2</accession>
<organism evidence="7 8">
    <name type="scientific">Abeliophyllum distichum</name>
    <dbReference type="NCBI Taxonomy" id="126358"/>
    <lineage>
        <taxon>Eukaryota</taxon>
        <taxon>Viridiplantae</taxon>
        <taxon>Streptophyta</taxon>
        <taxon>Embryophyta</taxon>
        <taxon>Tracheophyta</taxon>
        <taxon>Spermatophyta</taxon>
        <taxon>Magnoliopsida</taxon>
        <taxon>eudicotyledons</taxon>
        <taxon>Gunneridae</taxon>
        <taxon>Pentapetalae</taxon>
        <taxon>asterids</taxon>
        <taxon>lamiids</taxon>
        <taxon>Lamiales</taxon>
        <taxon>Oleaceae</taxon>
        <taxon>Forsythieae</taxon>
        <taxon>Abeliophyllum</taxon>
    </lineage>
</organism>
<dbReference type="SMART" id="SM00336">
    <property type="entry name" value="BBOX"/>
    <property type="match status" value="1"/>
</dbReference>
<comment type="caution">
    <text evidence="7">The sequence shown here is derived from an EMBL/GenBank/DDBJ whole genome shotgun (WGS) entry which is preliminary data.</text>
</comment>
<evidence type="ECO:0000259" key="6">
    <source>
        <dbReference type="PROSITE" id="PS50119"/>
    </source>
</evidence>
<name>A0ABD1QLJ2_9LAMI</name>
<keyword evidence="3" id="KW-0862">Zinc</keyword>
<dbReference type="Pfam" id="PF00643">
    <property type="entry name" value="zf-B_box"/>
    <property type="match status" value="1"/>
</dbReference>
<feature type="region of interest" description="Disordered" evidence="5">
    <location>
        <begin position="77"/>
        <end position="156"/>
    </location>
</feature>
<keyword evidence="1" id="KW-0479">Metal-binding</keyword>
<evidence type="ECO:0000313" key="8">
    <source>
        <dbReference type="Proteomes" id="UP001604336"/>
    </source>
</evidence>
<keyword evidence="2 4" id="KW-0863">Zinc-finger</keyword>
<evidence type="ECO:0000256" key="5">
    <source>
        <dbReference type="SAM" id="MobiDB-lite"/>
    </source>
</evidence>
<dbReference type="CDD" id="cd19821">
    <property type="entry name" value="Bbox1_BBX-like"/>
    <property type="match status" value="1"/>
</dbReference>
<evidence type="ECO:0000256" key="4">
    <source>
        <dbReference type="PROSITE-ProRule" id="PRU00024"/>
    </source>
</evidence>
<dbReference type="InterPro" id="IPR000315">
    <property type="entry name" value="Znf_B-box"/>
</dbReference>
<feature type="domain" description="B box-type" evidence="6">
    <location>
        <begin position="1"/>
        <end position="45"/>
    </location>
</feature>
<evidence type="ECO:0000256" key="2">
    <source>
        <dbReference type="ARBA" id="ARBA00022771"/>
    </source>
</evidence>
<dbReference type="Proteomes" id="UP001604336">
    <property type="component" value="Unassembled WGS sequence"/>
</dbReference>
<dbReference type="GO" id="GO:0008270">
    <property type="term" value="F:zinc ion binding"/>
    <property type="evidence" value="ECO:0007669"/>
    <property type="project" value="UniProtKB-KW"/>
</dbReference>
<protein>
    <submittedName>
        <fullName evidence="7">B-box type zinc finger family protein</fullName>
    </submittedName>
</protein>
<dbReference type="EMBL" id="JBFOLK010000011">
    <property type="protein sequence ID" value="KAL2476774.1"/>
    <property type="molecule type" value="Genomic_DNA"/>
</dbReference>
<dbReference type="PROSITE" id="PS50119">
    <property type="entry name" value="ZF_BBOX"/>
    <property type="match status" value="1"/>
</dbReference>
<keyword evidence="8" id="KW-1185">Reference proteome</keyword>
<reference evidence="8" key="1">
    <citation type="submission" date="2024-07" db="EMBL/GenBank/DDBJ databases">
        <title>Two chromosome-level genome assemblies of Korean endemic species Abeliophyllum distichum and Forsythia ovata (Oleaceae).</title>
        <authorList>
            <person name="Jang H."/>
        </authorList>
    </citation>
    <scope>NUCLEOTIDE SEQUENCE [LARGE SCALE GENOMIC DNA]</scope>
</reference>
<proteinExistence type="predicted"/>
<sequence>MKRCELCKGMARMYCQSDQASLCWDCDAKVHSANFLVARHSRSLLCHACQSPLPWSASGAKLALTFSVCEKCVNGTVTTEEEDDDESNVEDDVETDEDEENQVVPWSSASPPPASSSSSEGSTISEREVRTSKRMREEVSNDDHDCASSQPDVHASPFATSEMAAEEVEIAPAPAPAQPKVRKTEADQTDRVGYFTGEKRFKVQQSSAV</sequence>
<gene>
    <name evidence="7" type="ORF">Adt_37510</name>
</gene>
<evidence type="ECO:0000256" key="1">
    <source>
        <dbReference type="ARBA" id="ARBA00022723"/>
    </source>
</evidence>
<dbReference type="PANTHER" id="PTHR31717:SF60">
    <property type="entry name" value="B-BOX TYPE ZINC FINGER FAMILY PROTEIN"/>
    <property type="match status" value="1"/>
</dbReference>
<evidence type="ECO:0000256" key="3">
    <source>
        <dbReference type="ARBA" id="ARBA00022833"/>
    </source>
</evidence>